<dbReference type="AlphaFoldDB" id="K0RQ98"/>
<proteinExistence type="predicted"/>
<name>K0RQ98_THAOC</name>
<evidence type="ECO:0000256" key="1">
    <source>
        <dbReference type="SAM" id="MobiDB-lite"/>
    </source>
</evidence>
<reference evidence="2 3" key="1">
    <citation type="journal article" date="2012" name="Genome Biol.">
        <title>Genome and low-iron response of an oceanic diatom adapted to chronic iron limitation.</title>
        <authorList>
            <person name="Lommer M."/>
            <person name="Specht M."/>
            <person name="Roy A.S."/>
            <person name="Kraemer L."/>
            <person name="Andreson R."/>
            <person name="Gutowska M.A."/>
            <person name="Wolf J."/>
            <person name="Bergner S.V."/>
            <person name="Schilhabel M.B."/>
            <person name="Klostermeier U.C."/>
            <person name="Beiko R.G."/>
            <person name="Rosenstiel P."/>
            <person name="Hippler M."/>
            <person name="Laroche J."/>
        </authorList>
    </citation>
    <scope>NUCLEOTIDE SEQUENCE [LARGE SCALE GENOMIC DNA]</scope>
    <source>
        <strain evidence="2 3">CCMP1005</strain>
    </source>
</reference>
<feature type="compositionally biased region" description="Pro residues" evidence="1">
    <location>
        <begin position="79"/>
        <end position="90"/>
    </location>
</feature>
<organism evidence="2 3">
    <name type="scientific">Thalassiosira oceanica</name>
    <name type="common">Marine diatom</name>
    <dbReference type="NCBI Taxonomy" id="159749"/>
    <lineage>
        <taxon>Eukaryota</taxon>
        <taxon>Sar</taxon>
        <taxon>Stramenopiles</taxon>
        <taxon>Ochrophyta</taxon>
        <taxon>Bacillariophyta</taxon>
        <taxon>Coscinodiscophyceae</taxon>
        <taxon>Thalassiosirophycidae</taxon>
        <taxon>Thalassiosirales</taxon>
        <taxon>Thalassiosiraceae</taxon>
        <taxon>Thalassiosira</taxon>
    </lineage>
</organism>
<gene>
    <name evidence="2" type="ORF">THAOC_24236</name>
</gene>
<dbReference type="EMBL" id="AGNL01032762">
    <property type="protein sequence ID" value="EJK55963.1"/>
    <property type="molecule type" value="Genomic_DNA"/>
</dbReference>
<comment type="caution">
    <text evidence="2">The sequence shown here is derived from an EMBL/GenBank/DDBJ whole genome shotgun (WGS) entry which is preliminary data.</text>
</comment>
<dbReference type="Proteomes" id="UP000266841">
    <property type="component" value="Unassembled WGS sequence"/>
</dbReference>
<evidence type="ECO:0000313" key="2">
    <source>
        <dbReference type="EMBL" id="EJK55963.1"/>
    </source>
</evidence>
<protein>
    <submittedName>
        <fullName evidence="2">Uncharacterized protein</fullName>
    </submittedName>
</protein>
<keyword evidence="3" id="KW-1185">Reference proteome</keyword>
<accession>K0RQ98</accession>
<feature type="region of interest" description="Disordered" evidence="1">
    <location>
        <begin position="74"/>
        <end position="118"/>
    </location>
</feature>
<evidence type="ECO:0000313" key="3">
    <source>
        <dbReference type="Proteomes" id="UP000266841"/>
    </source>
</evidence>
<sequence>MLLQAYRVIVGQREPCQHVLAGFPVRLAAFGPGQATPGVQQDQSLALRPPRRIPVRRLRRHRPVPLAQDVLVLTGHGVPQPPDVRHPNPPADEGRRHGVLGEAEPQRHPPRGPEPPAV</sequence>